<dbReference type="RefSeq" id="WP_011520369.1">
    <property type="nucleotide sequence ID" value="NC_007984.1"/>
</dbReference>
<keyword evidence="5" id="KW-1185">Reference proteome</keyword>
<dbReference type="Gene3D" id="2.70.70.10">
    <property type="entry name" value="Glucose Permease (Domain IIA)"/>
    <property type="match status" value="1"/>
</dbReference>
<dbReference type="PANTHER" id="PTHR21666:SF270">
    <property type="entry name" value="MUREIN HYDROLASE ACTIVATOR ENVC"/>
    <property type="match status" value="1"/>
</dbReference>
<keyword evidence="2" id="KW-0472">Membrane</keyword>
<accession>Q1LTS8</accession>
<feature type="domain" description="M23ase beta-sheet core" evidence="3">
    <location>
        <begin position="308"/>
        <end position="399"/>
    </location>
</feature>
<proteinExistence type="predicted"/>
<dbReference type="KEGG" id="bci:BCI_0175"/>
<keyword evidence="2" id="KW-0812">Transmembrane</keyword>
<evidence type="ECO:0000256" key="2">
    <source>
        <dbReference type="SAM" id="Phobius"/>
    </source>
</evidence>
<dbReference type="STRING" id="374463.BCI_0175"/>
<keyword evidence="2" id="KW-1133">Transmembrane helix</keyword>
<reference evidence="4 5" key="1">
    <citation type="journal article" date="2006" name="PLoS Biol.">
        <title>Metabolic complementarity and genomics of the dual bacterial symbiosis of sharpshooters.</title>
        <authorList>
            <person name="Wu D."/>
            <person name="Daugherty S.C."/>
            <person name="Van Aken S.E."/>
            <person name="Pai G.H."/>
            <person name="Watkins K.L."/>
            <person name="Khouri H."/>
            <person name="Tallon L.J."/>
            <person name="Zaborsky J.M."/>
            <person name="Dunbar H.E."/>
            <person name="Tran P.L."/>
            <person name="Moran N.A."/>
            <person name="Eisen J.A."/>
        </authorList>
    </citation>
    <scope>NUCLEOTIDE SEQUENCE [LARGE SCALE GENOMIC DNA]</scope>
    <source>
        <strain evidence="4">Hc</strain>
    </source>
</reference>
<dbReference type="OrthoDB" id="9784703at2"/>
<evidence type="ECO:0000313" key="5">
    <source>
        <dbReference type="Proteomes" id="UP000002427"/>
    </source>
</evidence>
<dbReference type="EMBL" id="CP000238">
    <property type="protein sequence ID" value="ABF14229.1"/>
    <property type="molecule type" value="Genomic_DNA"/>
</dbReference>
<feature type="transmembrane region" description="Helical" evidence="2">
    <location>
        <begin position="23"/>
        <end position="42"/>
    </location>
</feature>
<evidence type="ECO:0000259" key="3">
    <source>
        <dbReference type="Pfam" id="PF01551"/>
    </source>
</evidence>
<dbReference type="AlphaFoldDB" id="Q1LTS8"/>
<dbReference type="Pfam" id="PF01551">
    <property type="entry name" value="Peptidase_M23"/>
    <property type="match status" value="1"/>
</dbReference>
<dbReference type="InterPro" id="IPR016047">
    <property type="entry name" value="M23ase_b-sheet_dom"/>
</dbReference>
<gene>
    <name evidence="4" type="ordered locus">BCI_0175</name>
</gene>
<organism evidence="4 5">
    <name type="scientific">Baumannia cicadellinicola subsp. Homalodisca coagulata</name>
    <dbReference type="NCBI Taxonomy" id="374463"/>
    <lineage>
        <taxon>Bacteria</taxon>
        <taxon>Pseudomonadati</taxon>
        <taxon>Pseudomonadota</taxon>
        <taxon>Gammaproteobacteria</taxon>
        <taxon>Candidatus Palibaumannia</taxon>
    </lineage>
</organism>
<dbReference type="InterPro" id="IPR050570">
    <property type="entry name" value="Cell_wall_metabolism_enzyme"/>
</dbReference>
<evidence type="ECO:0000313" key="4">
    <source>
        <dbReference type="EMBL" id="ABF14229.1"/>
    </source>
</evidence>
<dbReference type="PROSITE" id="PS51257">
    <property type="entry name" value="PROKAR_LIPOPROTEIN"/>
    <property type="match status" value="1"/>
</dbReference>
<evidence type="ECO:0000256" key="1">
    <source>
        <dbReference type="SAM" id="Coils"/>
    </source>
</evidence>
<dbReference type="Proteomes" id="UP000002427">
    <property type="component" value="Chromosome"/>
</dbReference>
<dbReference type="InterPro" id="IPR011055">
    <property type="entry name" value="Dup_hybrid_motif"/>
</dbReference>
<dbReference type="PANTHER" id="PTHR21666">
    <property type="entry name" value="PEPTIDASE-RELATED"/>
    <property type="match status" value="1"/>
</dbReference>
<dbReference type="FunFam" id="2.70.70.10:FF:000003">
    <property type="entry name" value="Murein hydrolase activator EnvC"/>
    <property type="match status" value="1"/>
</dbReference>
<protein>
    <submittedName>
        <fullName evidence="4">Peptidase, M23 family</fullName>
    </submittedName>
</protein>
<sequence>MREKTPRKTLLLIQFSGSKKKKLKHGICSCMLYACVIFYLSMSHANDNKQQIKKLQQDILQKEKSVQQQQQQRIILLKQLKQQQQVIDQSTKAWRNTKHSLNILNHDIKLLNSLINKLQQDSIIQHKLLGQQLDTVFRQKLKANRQWIFSNHNHRDGERNKHILVYLISLNKEREKKIRYLQLTSIQLVAKKEEQQQKQHQQNTLLQQQQRVLRTARNTDQKILHDLNTSIKQNKERITKLRTYETQLRNTIACAQIELKAKVTAVEKPTPLVARLYGGLTVGQAIWPVIGRKIHSFGEPQKGDLRYKGLVIAAPQGSRVQAIADGKVIISDWLQGYGLIIAIEHGKGDMSIYGNNQSTLVHVGDQVKAGQVIALVGSTSSKISSLYFEIRRQGKAVNPIPWLRK</sequence>
<keyword evidence="1" id="KW-0175">Coiled coil</keyword>
<name>Q1LTS8_BAUCH</name>
<dbReference type="CDD" id="cd12797">
    <property type="entry name" value="M23_peptidase"/>
    <property type="match status" value="1"/>
</dbReference>
<dbReference type="GO" id="GO:0004222">
    <property type="term" value="F:metalloendopeptidase activity"/>
    <property type="evidence" value="ECO:0007669"/>
    <property type="project" value="TreeGrafter"/>
</dbReference>
<dbReference type="HOGENOM" id="CLU_029425_4_0_6"/>
<dbReference type="SUPFAM" id="SSF51261">
    <property type="entry name" value="Duplicated hybrid motif"/>
    <property type="match status" value="1"/>
</dbReference>
<feature type="coiled-coil region" evidence="1">
    <location>
        <begin position="45"/>
        <end position="72"/>
    </location>
</feature>